<proteinExistence type="predicted"/>
<reference evidence="2" key="1">
    <citation type="submission" date="2013-12" db="EMBL/GenBank/DDBJ databases">
        <title>The Genome Sequence of Aphanomyces astaci APO3.</title>
        <authorList>
            <consortium name="The Broad Institute Genomics Platform"/>
            <person name="Russ C."/>
            <person name="Tyler B."/>
            <person name="van West P."/>
            <person name="Dieguez-Uribeondo J."/>
            <person name="Young S.K."/>
            <person name="Zeng Q."/>
            <person name="Gargeya S."/>
            <person name="Fitzgerald M."/>
            <person name="Abouelleil A."/>
            <person name="Alvarado L."/>
            <person name="Chapman S.B."/>
            <person name="Gainer-Dewar J."/>
            <person name="Goldberg J."/>
            <person name="Griggs A."/>
            <person name="Gujja S."/>
            <person name="Hansen M."/>
            <person name="Howarth C."/>
            <person name="Imamovic A."/>
            <person name="Ireland A."/>
            <person name="Larimer J."/>
            <person name="McCowan C."/>
            <person name="Murphy C."/>
            <person name="Pearson M."/>
            <person name="Poon T.W."/>
            <person name="Priest M."/>
            <person name="Roberts A."/>
            <person name="Saif S."/>
            <person name="Shea T."/>
            <person name="Sykes S."/>
            <person name="Wortman J."/>
            <person name="Nusbaum C."/>
            <person name="Birren B."/>
        </authorList>
    </citation>
    <scope>NUCLEOTIDE SEQUENCE [LARGE SCALE GENOMIC DNA]</scope>
    <source>
        <strain evidence="2">APO3</strain>
    </source>
</reference>
<dbReference type="EMBL" id="KI913166">
    <property type="protein sequence ID" value="ETV70466.1"/>
    <property type="molecule type" value="Genomic_DNA"/>
</dbReference>
<dbReference type="InterPro" id="IPR012337">
    <property type="entry name" value="RNaseH-like_sf"/>
</dbReference>
<dbReference type="GeneID" id="20816122"/>
<dbReference type="OrthoDB" id="126515at2759"/>
<dbReference type="AlphaFoldDB" id="W4FU27"/>
<dbReference type="PANTHER" id="PTHR37984">
    <property type="entry name" value="PROTEIN CBG26694"/>
    <property type="match status" value="1"/>
</dbReference>
<dbReference type="SUPFAM" id="SSF53098">
    <property type="entry name" value="Ribonuclease H-like"/>
    <property type="match status" value="1"/>
</dbReference>
<evidence type="ECO:0000313" key="2">
    <source>
        <dbReference type="EMBL" id="ETV70466.1"/>
    </source>
</evidence>
<feature type="region of interest" description="Disordered" evidence="1">
    <location>
        <begin position="125"/>
        <end position="165"/>
    </location>
</feature>
<accession>W4FU27</accession>
<organism evidence="2">
    <name type="scientific">Aphanomyces astaci</name>
    <name type="common">Crayfish plague agent</name>
    <dbReference type="NCBI Taxonomy" id="112090"/>
    <lineage>
        <taxon>Eukaryota</taxon>
        <taxon>Sar</taxon>
        <taxon>Stramenopiles</taxon>
        <taxon>Oomycota</taxon>
        <taxon>Saprolegniomycetes</taxon>
        <taxon>Saprolegniales</taxon>
        <taxon>Verrucalvaceae</taxon>
        <taxon>Aphanomyces</taxon>
    </lineage>
</organism>
<gene>
    <name evidence="2" type="ORF">H257_14126</name>
</gene>
<dbReference type="InterPro" id="IPR050951">
    <property type="entry name" value="Retrovirus_Pol_polyprotein"/>
</dbReference>
<evidence type="ECO:0000256" key="1">
    <source>
        <dbReference type="SAM" id="MobiDB-lite"/>
    </source>
</evidence>
<dbReference type="STRING" id="112090.W4FU27"/>
<dbReference type="VEuPathDB" id="FungiDB:H257_14126"/>
<sequence length="297" mass="33060">MESKCRTSWEAFAVVKSCKQLVYIYIRPAGFRLFTDYKSLQYNFNPAGQSPSMARYQTHKLERWALDLSSSPYTIKCLPGEDNLWCDLLSRWGAAQALVPAQSSRCLLAIVPPLQQPDFDWPSPASTVKTQEVAGKRGQTPPTGVAWNEDKNLSSTRKTASRSHQHTAKGVRDVFAWSTLEADVKTFVQACIHCLSVDGPVFPRPIGLVLHVRISMPTATHGWQKILVIKDDMSGFVRLWPSETSDAAATANGPLDWFTAFGGSHFKSEVIDMIRKAAGAHHRITTAYCAWATEPFK</sequence>
<name>W4FU27_APHAT</name>
<dbReference type="RefSeq" id="XP_009840178.1">
    <property type="nucleotide sequence ID" value="XM_009841876.1"/>
</dbReference>
<dbReference type="PANTHER" id="PTHR37984:SF5">
    <property type="entry name" value="PROTEIN NYNRIN-LIKE"/>
    <property type="match status" value="1"/>
</dbReference>
<protein>
    <submittedName>
        <fullName evidence="2">Uncharacterized protein</fullName>
    </submittedName>
</protein>